<geneLocation type="plasmid" evidence="4 5">
    <name>unnamed6</name>
</geneLocation>
<evidence type="ECO:0000259" key="3">
    <source>
        <dbReference type="PROSITE" id="PS51387"/>
    </source>
</evidence>
<dbReference type="InterPro" id="IPR005107">
    <property type="entry name" value="CO_DH_flav_C"/>
</dbReference>
<sequence length="340" mass="35117">MNLFDYTRADTLEAAMGADGAILAGGTNLLDLMKIGVATPSRLVDITRLPMRGIDDHNGGLRIGAMVSNADLARDPRVLARFPAVAEALLSGASPQLRNAASTGGNVMQATRCSYFQDPLSPCNRRQAGSGCSAIGGVTRNHSVLGWTDACIATHPSDLCVALAAFDAVVEIAGPTGRREMPMAEFHPLPDATGVPPALAAGEVITHIRLPDPGGMARHARYVKLRERTSYAFAIVSAAAGVHVMDGRIVAARLALGGVAARPWRAHAAEAGLIGQPPSEDAFAHAAALALQGAAPSGDNAVKIVLAQRIAIRALMQAAAGTPDRMPALPASVFEGDVHG</sequence>
<dbReference type="Proteomes" id="UP000296374">
    <property type="component" value="Plasmid unnamed6"/>
</dbReference>
<dbReference type="PANTHER" id="PTHR42659">
    <property type="entry name" value="XANTHINE DEHYDROGENASE SUBUNIT C-RELATED"/>
    <property type="match status" value="1"/>
</dbReference>
<evidence type="ECO:0000313" key="5">
    <source>
        <dbReference type="Proteomes" id="UP000296374"/>
    </source>
</evidence>
<dbReference type="Gene3D" id="3.30.43.10">
    <property type="entry name" value="Uridine Diphospho-n-acetylenolpyruvylglucosamine Reductase, domain 2"/>
    <property type="match status" value="1"/>
</dbReference>
<dbReference type="RefSeq" id="WP_139615688.1">
    <property type="nucleotide sequence ID" value="NZ_CP040760.1"/>
</dbReference>
<dbReference type="PROSITE" id="PS51387">
    <property type="entry name" value="FAD_PCMH"/>
    <property type="match status" value="1"/>
</dbReference>
<protein>
    <submittedName>
        <fullName evidence="4">Xanthine dehydrogenase family protein subunit M</fullName>
    </submittedName>
</protein>
<dbReference type="AlphaFoldDB" id="A0A4Y5SQT9"/>
<dbReference type="InterPro" id="IPR016166">
    <property type="entry name" value="FAD-bd_PCMH"/>
</dbReference>
<dbReference type="Pfam" id="PF00941">
    <property type="entry name" value="FAD_binding_5"/>
    <property type="match status" value="1"/>
</dbReference>
<dbReference type="InterPro" id="IPR036683">
    <property type="entry name" value="CO_DH_flav_C_dom_sf"/>
</dbReference>
<dbReference type="SUPFAM" id="SSF55447">
    <property type="entry name" value="CO dehydrogenase flavoprotein C-terminal domain-like"/>
    <property type="match status" value="1"/>
</dbReference>
<organism evidence="4 5">
    <name type="scientific">Paracoccus liaowanqingii</name>
    <dbReference type="NCBI Taxonomy" id="2560053"/>
    <lineage>
        <taxon>Bacteria</taxon>
        <taxon>Pseudomonadati</taxon>
        <taxon>Pseudomonadota</taxon>
        <taxon>Alphaproteobacteria</taxon>
        <taxon>Rhodobacterales</taxon>
        <taxon>Paracoccaceae</taxon>
        <taxon>Paracoccus</taxon>
    </lineage>
</organism>
<feature type="domain" description="FAD-binding PCMH-type" evidence="3">
    <location>
        <begin position="1"/>
        <end position="215"/>
    </location>
</feature>
<dbReference type="Gene3D" id="3.30.465.10">
    <property type="match status" value="2"/>
</dbReference>
<keyword evidence="4" id="KW-0614">Plasmid</keyword>
<evidence type="ECO:0000256" key="2">
    <source>
        <dbReference type="ARBA" id="ARBA00022827"/>
    </source>
</evidence>
<evidence type="ECO:0000313" key="4">
    <source>
        <dbReference type="EMBL" id="QDA35872.1"/>
    </source>
</evidence>
<dbReference type="PANTHER" id="PTHR42659:SF9">
    <property type="entry name" value="XANTHINE DEHYDROGENASE FAD-BINDING SUBUNIT XDHB-RELATED"/>
    <property type="match status" value="1"/>
</dbReference>
<dbReference type="InterPro" id="IPR002346">
    <property type="entry name" value="Mopterin_DH_FAD-bd"/>
</dbReference>
<keyword evidence="1" id="KW-0285">Flavoprotein</keyword>
<proteinExistence type="predicted"/>
<dbReference type="SUPFAM" id="SSF56176">
    <property type="entry name" value="FAD-binding/transporter-associated domain-like"/>
    <property type="match status" value="1"/>
</dbReference>
<gene>
    <name evidence="4" type="ORF">E4191_17090</name>
</gene>
<dbReference type="InterPro" id="IPR051312">
    <property type="entry name" value="Diverse_Substr_Oxidored"/>
</dbReference>
<dbReference type="InterPro" id="IPR016169">
    <property type="entry name" value="FAD-bd_PCMH_sub2"/>
</dbReference>
<evidence type="ECO:0000256" key="1">
    <source>
        <dbReference type="ARBA" id="ARBA00022630"/>
    </source>
</evidence>
<dbReference type="Pfam" id="PF03450">
    <property type="entry name" value="CO_deh_flav_C"/>
    <property type="match status" value="1"/>
</dbReference>
<dbReference type="InterPro" id="IPR016167">
    <property type="entry name" value="FAD-bd_PCMH_sub1"/>
</dbReference>
<dbReference type="KEGG" id="plia:E4191_17090"/>
<dbReference type="SMART" id="SM01092">
    <property type="entry name" value="CO_deh_flav_C"/>
    <property type="match status" value="1"/>
</dbReference>
<dbReference type="GO" id="GO:0071949">
    <property type="term" value="F:FAD binding"/>
    <property type="evidence" value="ECO:0007669"/>
    <property type="project" value="InterPro"/>
</dbReference>
<dbReference type="EMBL" id="CP040760">
    <property type="protein sequence ID" value="QDA35872.1"/>
    <property type="molecule type" value="Genomic_DNA"/>
</dbReference>
<name>A0A4Y5SQT9_9RHOB</name>
<keyword evidence="2" id="KW-0274">FAD</keyword>
<dbReference type="InterPro" id="IPR036318">
    <property type="entry name" value="FAD-bd_PCMH-like_sf"/>
</dbReference>
<reference evidence="5" key="1">
    <citation type="submission" date="2019-05" db="EMBL/GenBank/DDBJ databases">
        <title>Tamlana fucoidanivorans sp. nov., isolated from the surface of algae collected from Fujian province in China.</title>
        <authorList>
            <person name="Li J."/>
        </authorList>
    </citation>
    <scope>NUCLEOTIDE SEQUENCE [LARGE SCALE GENOMIC DNA]</scope>
    <source>
        <strain evidence="5">2251</strain>
        <plasmid evidence="5">unnamed6</plasmid>
    </source>
</reference>
<dbReference type="Gene3D" id="3.30.390.50">
    <property type="entry name" value="CO dehydrogenase flavoprotein, C-terminal domain"/>
    <property type="match status" value="1"/>
</dbReference>
<dbReference type="GO" id="GO:0016491">
    <property type="term" value="F:oxidoreductase activity"/>
    <property type="evidence" value="ECO:0007669"/>
    <property type="project" value="InterPro"/>
</dbReference>
<accession>A0A4Y5SQT9</accession>